<proteinExistence type="predicted"/>
<evidence type="ECO:0000256" key="1">
    <source>
        <dbReference type="SAM" id="MobiDB-lite"/>
    </source>
</evidence>
<sequence>MGEFPILILNDVAGKVLEEPVSLEEVKRAIMRTHSFKASGPDEFQALFYKDFQDVLELDVRCNIPISSPTAIFGDLTVNDKSYYLLGTPTVDSPSLALVPPTSISSMVQRNVHENKPMFDGMLHPWAWENHQPEIKKNPQLIRMQLEIRMQIRIMNEESLKKKKARKKQRAERDALNLGKLPKEPSMSRLDHA</sequence>
<comment type="caution">
    <text evidence="2">The sequence shown here is derived from an EMBL/GenBank/DDBJ whole genome shotgun (WGS) entry which is preliminary data.</text>
</comment>
<dbReference type="Proteomes" id="UP001341840">
    <property type="component" value="Unassembled WGS sequence"/>
</dbReference>
<evidence type="ECO:0000313" key="2">
    <source>
        <dbReference type="EMBL" id="MED6196275.1"/>
    </source>
</evidence>
<reference evidence="2 3" key="1">
    <citation type="journal article" date="2023" name="Plants (Basel)">
        <title>Bridging the Gap: Combining Genomics and Transcriptomics Approaches to Understand Stylosanthes scabra, an Orphan Legume from the Brazilian Caatinga.</title>
        <authorList>
            <person name="Ferreira-Neto J.R.C."/>
            <person name="da Silva M.D."/>
            <person name="Binneck E."/>
            <person name="de Melo N.F."/>
            <person name="da Silva R.H."/>
            <person name="de Melo A.L.T.M."/>
            <person name="Pandolfi V."/>
            <person name="Bustamante F.O."/>
            <person name="Brasileiro-Vidal A.C."/>
            <person name="Benko-Iseppon A.M."/>
        </authorList>
    </citation>
    <scope>NUCLEOTIDE SEQUENCE [LARGE SCALE GENOMIC DNA]</scope>
    <source>
        <tissue evidence="2">Leaves</tissue>
    </source>
</reference>
<accession>A0ABU6XE11</accession>
<evidence type="ECO:0000313" key="3">
    <source>
        <dbReference type="Proteomes" id="UP001341840"/>
    </source>
</evidence>
<organism evidence="2 3">
    <name type="scientific">Stylosanthes scabra</name>
    <dbReference type="NCBI Taxonomy" id="79078"/>
    <lineage>
        <taxon>Eukaryota</taxon>
        <taxon>Viridiplantae</taxon>
        <taxon>Streptophyta</taxon>
        <taxon>Embryophyta</taxon>
        <taxon>Tracheophyta</taxon>
        <taxon>Spermatophyta</taxon>
        <taxon>Magnoliopsida</taxon>
        <taxon>eudicotyledons</taxon>
        <taxon>Gunneridae</taxon>
        <taxon>Pentapetalae</taxon>
        <taxon>rosids</taxon>
        <taxon>fabids</taxon>
        <taxon>Fabales</taxon>
        <taxon>Fabaceae</taxon>
        <taxon>Papilionoideae</taxon>
        <taxon>50 kb inversion clade</taxon>
        <taxon>dalbergioids sensu lato</taxon>
        <taxon>Dalbergieae</taxon>
        <taxon>Pterocarpus clade</taxon>
        <taxon>Stylosanthes</taxon>
    </lineage>
</organism>
<feature type="region of interest" description="Disordered" evidence="1">
    <location>
        <begin position="159"/>
        <end position="193"/>
    </location>
</feature>
<protein>
    <submittedName>
        <fullName evidence="2">Uncharacterized protein</fullName>
    </submittedName>
</protein>
<feature type="compositionally biased region" description="Basic residues" evidence="1">
    <location>
        <begin position="161"/>
        <end position="170"/>
    </location>
</feature>
<keyword evidence="3" id="KW-1185">Reference proteome</keyword>
<name>A0ABU6XE11_9FABA</name>
<gene>
    <name evidence="2" type="ORF">PIB30_045923</name>
</gene>
<dbReference type="EMBL" id="JASCZI010211732">
    <property type="protein sequence ID" value="MED6196275.1"/>
    <property type="molecule type" value="Genomic_DNA"/>
</dbReference>